<dbReference type="PATRIC" id="fig|1125725.3.peg.930"/>
<dbReference type="Proteomes" id="UP000016646">
    <property type="component" value="Unassembled WGS sequence"/>
</dbReference>
<proteinExistence type="predicted"/>
<sequence>MYAIVMYLFLIMFMSVSLLWYLIHEKDKAVIPVALGGALSAIVFCAFKAFFSFSYRTPRAGFFVNYAYILLAYTLIPVAAVYLIFLVISKDDNAFLAKSYFPLLCAFFSVYLPYTVLAGSRSAYSAFELFCKPVLYTAMLASSAVCVSFLYRTSADEKRLRTLLATLIGFLFVPSAIETAWFVGFSFFAWLPFFVLYVFFSACGAVRFLHGDFPEKTVSIFLPKKSSVTTIVGGDLCVRFGRHRK</sequence>
<evidence type="ECO:0000313" key="2">
    <source>
        <dbReference type="EMBL" id="ERF61122.1"/>
    </source>
</evidence>
<dbReference type="EMBL" id="AUZJ01000017">
    <property type="protein sequence ID" value="ERF61122.1"/>
    <property type="molecule type" value="Genomic_DNA"/>
</dbReference>
<feature type="transmembrane region" description="Helical" evidence="1">
    <location>
        <begin position="95"/>
        <end position="114"/>
    </location>
</feature>
<feature type="transmembrane region" description="Helical" evidence="1">
    <location>
        <begin position="63"/>
        <end position="88"/>
    </location>
</feature>
<keyword evidence="5" id="KW-1185">Reference proteome</keyword>
<dbReference type="EMBL" id="AVQI01000006">
    <property type="protein sequence ID" value="ERK04994.1"/>
    <property type="molecule type" value="Genomic_DNA"/>
</dbReference>
<dbReference type="AlphaFoldDB" id="U2N0M7"/>
<gene>
    <name evidence="3" type="ORF">HMPREF0860_0675</name>
    <name evidence="2" type="ORF">HMPREF1325_1645</name>
</gene>
<name>U2N0M7_TRESO</name>
<dbReference type="eggNOG" id="ENOG5030UJC">
    <property type="taxonomic scope" value="Bacteria"/>
</dbReference>
<feature type="transmembrane region" description="Helical" evidence="1">
    <location>
        <begin position="6"/>
        <end position="23"/>
    </location>
</feature>
<comment type="caution">
    <text evidence="2">The sequence shown here is derived from an EMBL/GenBank/DDBJ whole genome shotgun (WGS) entry which is preliminary data.</text>
</comment>
<organism evidence="2 4">
    <name type="scientific">Treponema socranskii subsp. socranskii VPI DR56BR1116 = ATCC 35536</name>
    <dbReference type="NCBI Taxonomy" id="1125725"/>
    <lineage>
        <taxon>Bacteria</taxon>
        <taxon>Pseudomonadati</taxon>
        <taxon>Spirochaetota</taxon>
        <taxon>Spirochaetia</taxon>
        <taxon>Spirochaetales</taxon>
        <taxon>Treponemataceae</taxon>
        <taxon>Treponema</taxon>
    </lineage>
</organism>
<reference evidence="4 5" key="1">
    <citation type="submission" date="2013-08" db="EMBL/GenBank/DDBJ databases">
        <authorList>
            <person name="Durkin A.S."/>
            <person name="Haft D.R."/>
            <person name="McCorrison J."/>
            <person name="Torralba M."/>
            <person name="Gillis M."/>
            <person name="Haft D.H."/>
            <person name="Methe B."/>
            <person name="Sutton G."/>
            <person name="Nelson K.E."/>
        </authorList>
    </citation>
    <scope>NUCLEOTIDE SEQUENCE [LARGE SCALE GENOMIC DNA]</scope>
    <source>
        <strain evidence="3 5">ATCC 35536</strain>
        <strain evidence="2 4">VPI DR56BR1116</strain>
    </source>
</reference>
<protein>
    <submittedName>
        <fullName evidence="2">Uncharacterized protein</fullName>
    </submittedName>
</protein>
<accession>U2N0M7</accession>
<feature type="transmembrane region" description="Helical" evidence="1">
    <location>
        <begin position="163"/>
        <end position="183"/>
    </location>
</feature>
<evidence type="ECO:0000256" key="1">
    <source>
        <dbReference type="SAM" id="Phobius"/>
    </source>
</evidence>
<evidence type="ECO:0000313" key="5">
    <source>
        <dbReference type="Proteomes" id="UP000016646"/>
    </source>
</evidence>
<dbReference type="Proteomes" id="UP000016412">
    <property type="component" value="Unassembled WGS sequence"/>
</dbReference>
<evidence type="ECO:0000313" key="3">
    <source>
        <dbReference type="EMBL" id="ERK04994.1"/>
    </source>
</evidence>
<feature type="transmembrane region" description="Helical" evidence="1">
    <location>
        <begin position="30"/>
        <end position="51"/>
    </location>
</feature>
<evidence type="ECO:0000313" key="4">
    <source>
        <dbReference type="Proteomes" id="UP000016412"/>
    </source>
</evidence>
<feature type="transmembrane region" description="Helical" evidence="1">
    <location>
        <begin position="189"/>
        <end position="209"/>
    </location>
</feature>
<dbReference type="STRING" id="1125725.HMPREF1325_1645"/>
<keyword evidence="1" id="KW-1133">Transmembrane helix</keyword>
<keyword evidence="1" id="KW-0812">Transmembrane</keyword>
<keyword evidence="1" id="KW-0472">Membrane</keyword>
<feature type="transmembrane region" description="Helical" evidence="1">
    <location>
        <begin position="134"/>
        <end position="151"/>
    </location>
</feature>